<protein>
    <submittedName>
        <fullName evidence="2">Uncharacterized protein</fullName>
    </submittedName>
</protein>
<reference evidence="2" key="2">
    <citation type="journal article" date="2015" name="Fish Shellfish Immunol.">
        <title>Early steps in the European eel (Anguilla anguilla)-Vibrio vulnificus interaction in the gills: Role of the RtxA13 toxin.</title>
        <authorList>
            <person name="Callol A."/>
            <person name="Pajuelo D."/>
            <person name="Ebbesson L."/>
            <person name="Teles M."/>
            <person name="MacKenzie S."/>
            <person name="Amaro C."/>
        </authorList>
    </citation>
    <scope>NUCLEOTIDE SEQUENCE</scope>
</reference>
<reference evidence="2" key="1">
    <citation type="submission" date="2014-11" db="EMBL/GenBank/DDBJ databases">
        <authorList>
            <person name="Amaro Gonzalez C."/>
        </authorList>
    </citation>
    <scope>NUCLEOTIDE SEQUENCE</scope>
</reference>
<organism evidence="2">
    <name type="scientific">Anguilla anguilla</name>
    <name type="common">European freshwater eel</name>
    <name type="synonym">Muraena anguilla</name>
    <dbReference type="NCBI Taxonomy" id="7936"/>
    <lineage>
        <taxon>Eukaryota</taxon>
        <taxon>Metazoa</taxon>
        <taxon>Chordata</taxon>
        <taxon>Craniata</taxon>
        <taxon>Vertebrata</taxon>
        <taxon>Euteleostomi</taxon>
        <taxon>Actinopterygii</taxon>
        <taxon>Neopterygii</taxon>
        <taxon>Teleostei</taxon>
        <taxon>Anguilliformes</taxon>
        <taxon>Anguillidae</taxon>
        <taxon>Anguilla</taxon>
    </lineage>
</organism>
<name>A0A0E9XQP4_ANGAN</name>
<sequence length="84" mass="9811">MGEEEEEEEEEDGDGEDAVEMEGYELEDWRSCSQGQDNDPFLCPYLLGFRRTLGKSWSPCDKTTKRFRCCCCCCCHGRWRNKVP</sequence>
<evidence type="ECO:0000256" key="1">
    <source>
        <dbReference type="SAM" id="MobiDB-lite"/>
    </source>
</evidence>
<accession>A0A0E9XQP4</accession>
<proteinExistence type="predicted"/>
<dbReference type="AlphaFoldDB" id="A0A0E9XQP4"/>
<evidence type="ECO:0000313" key="2">
    <source>
        <dbReference type="EMBL" id="JAI04950.1"/>
    </source>
</evidence>
<feature type="region of interest" description="Disordered" evidence="1">
    <location>
        <begin position="1"/>
        <end position="20"/>
    </location>
</feature>
<dbReference type="EMBL" id="GBXM01003628">
    <property type="protein sequence ID" value="JAI04950.1"/>
    <property type="molecule type" value="Transcribed_RNA"/>
</dbReference>